<reference evidence="2 3" key="1">
    <citation type="submission" date="2019-03" db="EMBL/GenBank/DDBJ databases">
        <title>First draft genome of Liparis tanakae, snailfish: a comprehensive survey of snailfish specific genes.</title>
        <authorList>
            <person name="Kim W."/>
            <person name="Song I."/>
            <person name="Jeong J.-H."/>
            <person name="Kim D."/>
            <person name="Kim S."/>
            <person name="Ryu S."/>
            <person name="Song J.Y."/>
            <person name="Lee S.K."/>
        </authorList>
    </citation>
    <scope>NUCLEOTIDE SEQUENCE [LARGE SCALE GENOMIC DNA]</scope>
    <source>
        <tissue evidence="2">Muscle</tissue>
    </source>
</reference>
<gene>
    <name evidence="2" type="ORF">EYF80_027844</name>
</gene>
<keyword evidence="3" id="KW-1185">Reference proteome</keyword>
<feature type="region of interest" description="Disordered" evidence="1">
    <location>
        <begin position="37"/>
        <end position="60"/>
    </location>
</feature>
<accession>A0A4Z2H7N1</accession>
<sequence length="72" mass="8334">MWLLSYVSSVTWTEKEVLQGEVREQDSQEQLVHGGLPIRHCPVGRTDAPPRRRSTLRSPRDRFPFKPTATVF</sequence>
<dbReference type="EMBL" id="SRLO01000305">
    <property type="protein sequence ID" value="TNN61917.1"/>
    <property type="molecule type" value="Genomic_DNA"/>
</dbReference>
<name>A0A4Z2H7N1_9TELE</name>
<evidence type="ECO:0000256" key="1">
    <source>
        <dbReference type="SAM" id="MobiDB-lite"/>
    </source>
</evidence>
<proteinExistence type="predicted"/>
<dbReference type="Proteomes" id="UP000314294">
    <property type="component" value="Unassembled WGS sequence"/>
</dbReference>
<organism evidence="2 3">
    <name type="scientific">Liparis tanakae</name>
    <name type="common">Tanaka's snailfish</name>
    <dbReference type="NCBI Taxonomy" id="230148"/>
    <lineage>
        <taxon>Eukaryota</taxon>
        <taxon>Metazoa</taxon>
        <taxon>Chordata</taxon>
        <taxon>Craniata</taxon>
        <taxon>Vertebrata</taxon>
        <taxon>Euteleostomi</taxon>
        <taxon>Actinopterygii</taxon>
        <taxon>Neopterygii</taxon>
        <taxon>Teleostei</taxon>
        <taxon>Neoteleostei</taxon>
        <taxon>Acanthomorphata</taxon>
        <taxon>Eupercaria</taxon>
        <taxon>Perciformes</taxon>
        <taxon>Cottioidei</taxon>
        <taxon>Cottales</taxon>
        <taxon>Liparidae</taxon>
        <taxon>Liparis</taxon>
    </lineage>
</organism>
<comment type="caution">
    <text evidence="2">The sequence shown here is derived from an EMBL/GenBank/DDBJ whole genome shotgun (WGS) entry which is preliminary data.</text>
</comment>
<dbReference type="AlphaFoldDB" id="A0A4Z2H7N1"/>
<evidence type="ECO:0000313" key="2">
    <source>
        <dbReference type="EMBL" id="TNN61917.1"/>
    </source>
</evidence>
<evidence type="ECO:0000313" key="3">
    <source>
        <dbReference type="Proteomes" id="UP000314294"/>
    </source>
</evidence>
<protein>
    <submittedName>
        <fullName evidence="2">Uncharacterized protein</fullName>
    </submittedName>
</protein>